<comment type="caution">
    <text evidence="1">The sequence shown here is derived from an EMBL/GenBank/DDBJ whole genome shotgun (WGS) entry which is preliminary data.</text>
</comment>
<protein>
    <recommendedName>
        <fullName evidence="2">Dienelactone hydrolase domain-containing protein</fullName>
    </recommendedName>
</protein>
<gene>
    <name evidence="1" type="ORF">ENX16_03550</name>
</gene>
<reference evidence="1" key="1">
    <citation type="journal article" date="2020" name="mSystems">
        <title>Genome- and Community-Level Interaction Insights into Carbon Utilization and Element Cycling Functions of Hydrothermarchaeota in Hydrothermal Sediment.</title>
        <authorList>
            <person name="Zhou Z."/>
            <person name="Liu Y."/>
            <person name="Xu W."/>
            <person name="Pan J."/>
            <person name="Luo Z.H."/>
            <person name="Li M."/>
        </authorList>
    </citation>
    <scope>NUCLEOTIDE SEQUENCE [LARGE SCALE GENOMIC DNA]</scope>
    <source>
        <strain evidence="1">SpSt-914</strain>
    </source>
</reference>
<accession>A0A7V3PTK4</accession>
<name>A0A7V3PTK4_UNCW3</name>
<proteinExistence type="predicted"/>
<sequence>MNQGPINADIVIVPNFGGWGNVPLNQAIDLEPVISGVQQYLESLGLQTIVAPYRRAPAIFPEEPDFDIKLAVITEMLGLHHTRARHFARILETLALENSNTKFLLLGLSNGAGFIDNTMEYIAPVVEDRVAAVAIGIPFWHSRYVNDNIIHLDNGGNDPVTQGKVEDLFGEALRTIFLKFYSLVNGRAPKWEEGWRISGHEYKWEEIRPVVIHFINHRLLKYDSSLHH</sequence>
<dbReference type="InterPro" id="IPR029058">
    <property type="entry name" value="AB_hydrolase_fold"/>
</dbReference>
<evidence type="ECO:0008006" key="2">
    <source>
        <dbReference type="Google" id="ProtNLM"/>
    </source>
</evidence>
<dbReference type="AlphaFoldDB" id="A0A7V3PTK4"/>
<organism evidence="1">
    <name type="scientific">candidate division WOR-3 bacterium</name>
    <dbReference type="NCBI Taxonomy" id="2052148"/>
    <lineage>
        <taxon>Bacteria</taxon>
        <taxon>Bacteria division WOR-3</taxon>
    </lineage>
</organism>
<dbReference type="Gene3D" id="3.40.50.1820">
    <property type="entry name" value="alpha/beta hydrolase"/>
    <property type="match status" value="1"/>
</dbReference>
<evidence type="ECO:0000313" key="1">
    <source>
        <dbReference type="EMBL" id="HGD13135.1"/>
    </source>
</evidence>
<dbReference type="EMBL" id="DTMZ01000079">
    <property type="protein sequence ID" value="HGD13135.1"/>
    <property type="molecule type" value="Genomic_DNA"/>
</dbReference>